<dbReference type="EMBL" id="BOOO01000058">
    <property type="protein sequence ID" value="GII34784.1"/>
    <property type="molecule type" value="Genomic_DNA"/>
</dbReference>
<feature type="domain" description="Coenzyme Q-binding protein COQ10 START" evidence="2">
    <location>
        <begin position="157"/>
        <end position="281"/>
    </location>
</feature>
<dbReference type="InterPro" id="IPR005031">
    <property type="entry name" value="COQ10_START"/>
</dbReference>
<dbReference type="InterPro" id="IPR047137">
    <property type="entry name" value="ORF3"/>
</dbReference>
<evidence type="ECO:0000313" key="4">
    <source>
        <dbReference type="Proteomes" id="UP000650628"/>
    </source>
</evidence>
<keyword evidence="1" id="KW-0472">Membrane</keyword>
<evidence type="ECO:0000259" key="2">
    <source>
        <dbReference type="Pfam" id="PF03364"/>
    </source>
</evidence>
<reference evidence="3 4" key="1">
    <citation type="submission" date="2021-01" db="EMBL/GenBank/DDBJ databases">
        <title>Whole genome shotgun sequence of Planotetraspora mira NBRC 15435.</title>
        <authorList>
            <person name="Komaki H."/>
            <person name="Tamura T."/>
        </authorList>
    </citation>
    <scope>NUCLEOTIDE SEQUENCE [LARGE SCALE GENOMIC DNA]</scope>
    <source>
        <strain evidence="3 4">NBRC 15435</strain>
    </source>
</reference>
<dbReference type="Gene3D" id="3.30.530.20">
    <property type="match status" value="1"/>
</dbReference>
<dbReference type="SUPFAM" id="SSF55961">
    <property type="entry name" value="Bet v1-like"/>
    <property type="match status" value="1"/>
</dbReference>
<protein>
    <recommendedName>
        <fullName evidence="2">Coenzyme Q-binding protein COQ10 START domain-containing protein</fullName>
    </recommendedName>
</protein>
<comment type="caution">
    <text evidence="3">The sequence shown here is derived from an EMBL/GenBank/DDBJ whole genome shotgun (WGS) entry which is preliminary data.</text>
</comment>
<evidence type="ECO:0000313" key="3">
    <source>
        <dbReference type="EMBL" id="GII34784.1"/>
    </source>
</evidence>
<dbReference type="PANTHER" id="PTHR33824">
    <property type="entry name" value="POLYKETIDE CYCLASE/DEHYDRASE AND LIPID TRANSPORT SUPERFAMILY PROTEIN"/>
    <property type="match status" value="1"/>
</dbReference>
<accession>A0A8J3U2B4</accession>
<dbReference type="PANTHER" id="PTHR33824:SF7">
    <property type="entry name" value="POLYKETIDE CYCLASE_DEHYDRASE AND LIPID TRANSPORT SUPERFAMILY PROTEIN"/>
    <property type="match status" value="1"/>
</dbReference>
<dbReference type="Pfam" id="PF03364">
    <property type="entry name" value="Polyketide_cyc"/>
    <property type="match status" value="1"/>
</dbReference>
<keyword evidence="1" id="KW-0812">Transmembrane</keyword>
<evidence type="ECO:0000256" key="1">
    <source>
        <dbReference type="SAM" id="Phobius"/>
    </source>
</evidence>
<organism evidence="3 4">
    <name type="scientific">Planotetraspora mira</name>
    <dbReference type="NCBI Taxonomy" id="58121"/>
    <lineage>
        <taxon>Bacteria</taxon>
        <taxon>Bacillati</taxon>
        <taxon>Actinomycetota</taxon>
        <taxon>Actinomycetes</taxon>
        <taxon>Streptosporangiales</taxon>
        <taxon>Streptosporangiaceae</taxon>
        <taxon>Planotetraspora</taxon>
    </lineage>
</organism>
<keyword evidence="4" id="KW-1185">Reference proteome</keyword>
<gene>
    <name evidence="3" type="ORF">Pmi06nite_82260</name>
</gene>
<dbReference type="AlphaFoldDB" id="A0A8J3U2B4"/>
<proteinExistence type="predicted"/>
<keyword evidence="1" id="KW-1133">Transmembrane helix</keyword>
<name>A0A8J3U2B4_9ACTN</name>
<dbReference type="Proteomes" id="UP000650628">
    <property type="component" value="Unassembled WGS sequence"/>
</dbReference>
<dbReference type="InterPro" id="IPR023393">
    <property type="entry name" value="START-like_dom_sf"/>
</dbReference>
<sequence>MSTCEDDMSERHDAMSDRMARTLGWASLALGAAQLAAPRAVARISGVDDSPAARATIPLVGLRELLHAVALLGGQPAMGLWTRLAGDSADLTSLAGAMSGRTGWRRRRVVAVAGAVIAITAVDAYAAMRIRRSREQGHGKAEQWARGVMGLHAAITVKRPRPEVYRFWHDFENFPRFMVHVKSVRTSEDLSHWKVRGPMGKTVEWDAETVEDHRDELIAWCSAKSSFVPNGGSVHFTDAPGGRGTEVRVNLRYHVPGGKAGSVIARLLGEHPEQQVRDDLRRFKQVMETGEVVRSEGRSEGTRALRQALERRAQPVA</sequence>
<feature type="transmembrane region" description="Helical" evidence="1">
    <location>
        <begin position="109"/>
        <end position="128"/>
    </location>
</feature>
<dbReference type="CDD" id="cd07817">
    <property type="entry name" value="SRPBCC_8"/>
    <property type="match status" value="1"/>
</dbReference>